<dbReference type="EMBL" id="JZEE01000697">
    <property type="protein sequence ID" value="KJK61016.1"/>
    <property type="molecule type" value="Genomic_DNA"/>
</dbReference>
<comment type="similarity">
    <text evidence="1">Belongs to the FAH family.</text>
</comment>
<dbReference type="STRING" id="1403190.A0A0F0I1G1"/>
<gene>
    <name evidence="4" type="ORF">P875_00042780</name>
</gene>
<evidence type="ECO:0000259" key="3">
    <source>
        <dbReference type="Pfam" id="PF01557"/>
    </source>
</evidence>
<dbReference type="Pfam" id="PF01557">
    <property type="entry name" value="FAA_hydrolase"/>
    <property type="match status" value="1"/>
</dbReference>
<keyword evidence="2" id="KW-0479">Metal-binding</keyword>
<dbReference type="InterPro" id="IPR036663">
    <property type="entry name" value="Fumarylacetoacetase_C_sf"/>
</dbReference>
<dbReference type="AlphaFoldDB" id="A0A0F0I1G1"/>
<dbReference type="SUPFAM" id="SSF56529">
    <property type="entry name" value="FAH"/>
    <property type="match status" value="1"/>
</dbReference>
<organism evidence="4 5">
    <name type="scientific">Aspergillus parasiticus (strain ATCC 56775 / NRRL 5862 / SRRC 143 / SU-1)</name>
    <dbReference type="NCBI Taxonomy" id="1403190"/>
    <lineage>
        <taxon>Eukaryota</taxon>
        <taxon>Fungi</taxon>
        <taxon>Dikarya</taxon>
        <taxon>Ascomycota</taxon>
        <taxon>Pezizomycotina</taxon>
        <taxon>Eurotiomycetes</taxon>
        <taxon>Eurotiomycetidae</taxon>
        <taxon>Eurotiales</taxon>
        <taxon>Aspergillaceae</taxon>
        <taxon>Aspergillus</taxon>
        <taxon>Aspergillus subgen. Circumdati</taxon>
    </lineage>
</organism>
<dbReference type="InterPro" id="IPR011234">
    <property type="entry name" value="Fumarylacetoacetase-like_C"/>
</dbReference>
<dbReference type="GO" id="GO:0046872">
    <property type="term" value="F:metal ion binding"/>
    <property type="evidence" value="ECO:0007669"/>
    <property type="project" value="UniProtKB-KW"/>
</dbReference>
<dbReference type="GO" id="GO:0006107">
    <property type="term" value="P:oxaloacetate metabolic process"/>
    <property type="evidence" value="ECO:0007669"/>
    <property type="project" value="UniProtKB-ARBA"/>
</dbReference>
<feature type="domain" description="Fumarylacetoacetase-like C-terminal" evidence="3">
    <location>
        <begin position="64"/>
        <end position="288"/>
    </location>
</feature>
<dbReference type="PANTHER" id="PTHR11820">
    <property type="entry name" value="ACYLPYRUVASE"/>
    <property type="match status" value="1"/>
</dbReference>
<evidence type="ECO:0000256" key="2">
    <source>
        <dbReference type="ARBA" id="ARBA00022723"/>
    </source>
</evidence>
<dbReference type="FunFam" id="3.90.850.10:FF:000002">
    <property type="entry name" value="2-hydroxyhepta-2,4-diene-1,7-dioate isomerase"/>
    <property type="match status" value="1"/>
</dbReference>
<comment type="caution">
    <text evidence="4">The sequence shown here is derived from an EMBL/GenBank/DDBJ whole genome shotgun (WGS) entry which is preliminary data.</text>
</comment>
<protein>
    <submittedName>
        <fullName evidence="4">MhpD</fullName>
    </submittedName>
</protein>
<evidence type="ECO:0000256" key="1">
    <source>
        <dbReference type="ARBA" id="ARBA00010211"/>
    </source>
</evidence>
<dbReference type="Gene3D" id="3.90.850.10">
    <property type="entry name" value="Fumarylacetoacetase-like, C-terminal domain"/>
    <property type="match status" value="1"/>
</dbReference>
<accession>A0A0F0I1G1</accession>
<sequence>MAAFKKLVRFLTNGRAYYGELLETKNDKYVVQRFDGCPFEKLVPTDEFYTVDTLLQPIESTPLIICIGLNYRAHAKEANVRPIHHEEQKRYTNPHRHQIVPPTYPPVFTKPADALAGPFEGIPIHPDAQSFLDYEGELTVVIGKDALNVSEELALDYVLGYTAGNDVSARNFQVPEASGGQYCYAKSFDKFGPIGHNIVSAEQIPDPQALCLRTRVNGVVKQETSTGDMIFGVQKIISHLSRGTTLRKGTVIMTGTPSGVGYFRKEPLQDGDIVEVEIEGVATVRNQMKYL</sequence>
<dbReference type="Proteomes" id="UP000033540">
    <property type="component" value="Unassembled WGS sequence"/>
</dbReference>
<name>A0A0F0I1G1_ASPPU</name>
<proteinExistence type="inferred from homology"/>
<reference evidence="4 5" key="1">
    <citation type="submission" date="2015-02" db="EMBL/GenBank/DDBJ databases">
        <title>Draft genome sequence of Aspergillus parasiticus SU-1.</title>
        <authorList>
            <person name="Yu J."/>
            <person name="Fedorova N."/>
            <person name="Yin Y."/>
            <person name="Losada L."/>
            <person name="Zafar N."/>
            <person name="Taujale R."/>
            <person name="Ehrlich K.C."/>
            <person name="Bhatnagar D."/>
            <person name="Cleveland T.E."/>
            <person name="Bennett J.W."/>
            <person name="Nierman W.C."/>
        </authorList>
    </citation>
    <scope>NUCLEOTIDE SEQUENCE [LARGE SCALE GENOMIC DNA]</scope>
    <source>
        <strain evidence="5">ATCC 56775 / NRRL 5862 / SRRC 143 / SU-1</strain>
    </source>
</reference>
<dbReference type="GO" id="GO:0050163">
    <property type="term" value="F:oxaloacetate tautomerase activity"/>
    <property type="evidence" value="ECO:0007669"/>
    <property type="project" value="UniProtKB-ARBA"/>
</dbReference>
<dbReference type="OrthoDB" id="411064at2759"/>
<evidence type="ECO:0000313" key="4">
    <source>
        <dbReference type="EMBL" id="KJK61016.1"/>
    </source>
</evidence>
<evidence type="ECO:0000313" key="5">
    <source>
        <dbReference type="Proteomes" id="UP000033540"/>
    </source>
</evidence>